<dbReference type="Gene3D" id="3.40.50.1700">
    <property type="entry name" value="Glycoside hydrolase family 3 C-terminal domain"/>
    <property type="match status" value="1"/>
</dbReference>
<feature type="domain" description="Glycoside hydrolase family 3 N-terminal" evidence="4">
    <location>
        <begin position="8"/>
        <end position="316"/>
    </location>
</feature>
<dbReference type="InterPro" id="IPR017853">
    <property type="entry name" value="GH"/>
</dbReference>
<protein>
    <recommendedName>
        <fullName evidence="4">Glycoside hydrolase family 3 N-terminal domain-containing protein</fullName>
    </recommendedName>
</protein>
<dbReference type="Gene3D" id="3.20.20.300">
    <property type="entry name" value="Glycoside hydrolase, family 3, N-terminal domain"/>
    <property type="match status" value="1"/>
</dbReference>
<gene>
    <name evidence="5" type="ORF">ENM46_03110</name>
</gene>
<organism evidence="5">
    <name type="scientific">Fervidobacterium nodosum</name>
    <dbReference type="NCBI Taxonomy" id="2424"/>
    <lineage>
        <taxon>Bacteria</taxon>
        <taxon>Thermotogati</taxon>
        <taxon>Thermotogota</taxon>
        <taxon>Thermotogae</taxon>
        <taxon>Thermotogales</taxon>
        <taxon>Fervidobacteriaceae</taxon>
        <taxon>Fervidobacterium</taxon>
    </lineage>
</organism>
<keyword evidence="2" id="KW-0378">Hydrolase</keyword>
<name>A0A7C5U6Q1_9BACT</name>
<dbReference type="InterPro" id="IPR050226">
    <property type="entry name" value="NagZ_Beta-hexosaminidase"/>
</dbReference>
<dbReference type="GO" id="GO:0004553">
    <property type="term" value="F:hydrolase activity, hydrolyzing O-glycosyl compounds"/>
    <property type="evidence" value="ECO:0007669"/>
    <property type="project" value="InterPro"/>
</dbReference>
<reference evidence="5" key="1">
    <citation type="journal article" date="2020" name="mSystems">
        <title>Genome- and Community-Level Interaction Insights into Carbon Utilization and Element Cycling Functions of Hydrothermarchaeota in Hydrothermal Sediment.</title>
        <authorList>
            <person name="Zhou Z."/>
            <person name="Liu Y."/>
            <person name="Xu W."/>
            <person name="Pan J."/>
            <person name="Luo Z.H."/>
            <person name="Li M."/>
        </authorList>
    </citation>
    <scope>NUCLEOTIDE SEQUENCE [LARGE SCALE GENOMIC DNA]</scope>
    <source>
        <strain evidence="5">SpSt-1088</strain>
    </source>
</reference>
<dbReference type="GO" id="GO:0009254">
    <property type="term" value="P:peptidoglycan turnover"/>
    <property type="evidence" value="ECO:0007669"/>
    <property type="project" value="TreeGrafter"/>
</dbReference>
<evidence type="ECO:0000256" key="3">
    <source>
        <dbReference type="ARBA" id="ARBA00023295"/>
    </source>
</evidence>
<dbReference type="InterPro" id="IPR036962">
    <property type="entry name" value="Glyco_hydro_3_N_sf"/>
</dbReference>
<proteinExistence type="inferred from homology"/>
<dbReference type="InterPro" id="IPR036881">
    <property type="entry name" value="Glyco_hydro_3_C_sf"/>
</dbReference>
<dbReference type="PANTHER" id="PTHR30480:SF16">
    <property type="entry name" value="GLYCOSIDE HYDROLASE FAMILY 3 DOMAIN PROTEIN"/>
    <property type="match status" value="1"/>
</dbReference>
<dbReference type="EMBL" id="DRXW01000195">
    <property type="protein sequence ID" value="HHR33918.1"/>
    <property type="molecule type" value="Genomic_DNA"/>
</dbReference>
<sequence>MAISKSDIGKLFMIGLYGTELETSNMDVLKEIKPGFVIFFSRNVETPEKLLKFTEDISNFLGYRPVFAIDQEGGNVTRLREGFTILPSHMACTATNDPELVYNGVSVMAKEMKAVGIDWNLAPVVDVNRNPYNPVIGIRSFSDIALYVIKYGTIFAYACENAGIKTCLKHFPGLGDVFIDPHFSLPVVRKGYNEMFNEDLPPFLGINCDSWMPTHVNLPLFQDDNLPASLSKKILTTLAREMLSYDGLLVADDLLMGGVSEFDVTQRLKLSFEAGMDVLTICHEPETQLKAFNQFVEWVLTDEDAKKRLYESLNRVNEFTHKIKNERPPLSIVGSNEHRELMQKLYEKSVTVVNSERLQLPVENIDYIITMLAPPGSPVNENDLNAVPHLAKKLAERYCSEILILTDKTNLNVDNYKGKRIILISFDAYKNNLLKRYIIELDKVSNLIIIAMRNPYDALLCKNSIVTFGALEGQQNAVYDVLSGKIKPLGVLPFNKSKAEKEVIR</sequence>
<dbReference type="AlphaFoldDB" id="A0A7C5U6Q1"/>
<comment type="similarity">
    <text evidence="1">Belongs to the glycosyl hydrolase 3 family.</text>
</comment>
<dbReference type="SUPFAM" id="SSF51445">
    <property type="entry name" value="(Trans)glycosidases"/>
    <property type="match status" value="1"/>
</dbReference>
<evidence type="ECO:0000256" key="1">
    <source>
        <dbReference type="ARBA" id="ARBA00005336"/>
    </source>
</evidence>
<evidence type="ECO:0000259" key="4">
    <source>
        <dbReference type="Pfam" id="PF00933"/>
    </source>
</evidence>
<dbReference type="InterPro" id="IPR001764">
    <property type="entry name" value="Glyco_hydro_3_N"/>
</dbReference>
<dbReference type="PANTHER" id="PTHR30480">
    <property type="entry name" value="BETA-HEXOSAMINIDASE-RELATED"/>
    <property type="match status" value="1"/>
</dbReference>
<evidence type="ECO:0000256" key="2">
    <source>
        <dbReference type="ARBA" id="ARBA00022801"/>
    </source>
</evidence>
<evidence type="ECO:0000313" key="5">
    <source>
        <dbReference type="EMBL" id="HHR33918.1"/>
    </source>
</evidence>
<dbReference type="Pfam" id="PF00933">
    <property type="entry name" value="Glyco_hydro_3"/>
    <property type="match status" value="1"/>
</dbReference>
<keyword evidence="3" id="KW-0326">Glycosidase</keyword>
<dbReference type="GO" id="GO:0005975">
    <property type="term" value="P:carbohydrate metabolic process"/>
    <property type="evidence" value="ECO:0007669"/>
    <property type="project" value="InterPro"/>
</dbReference>
<accession>A0A7C5U6Q1</accession>
<comment type="caution">
    <text evidence="5">The sequence shown here is derived from an EMBL/GenBank/DDBJ whole genome shotgun (WGS) entry which is preliminary data.</text>
</comment>